<gene>
    <name evidence="1" type="ORF">A11A3_09842</name>
</gene>
<comment type="caution">
    <text evidence="1">The sequence shown here is derived from an EMBL/GenBank/DDBJ whole genome shotgun (WGS) entry which is preliminary data.</text>
</comment>
<dbReference type="EMBL" id="AMRJ01000014">
    <property type="protein sequence ID" value="EKF74111.1"/>
    <property type="molecule type" value="Genomic_DNA"/>
</dbReference>
<organism evidence="1 2">
    <name type="scientific">Alcanivorax hongdengensis A-11-3</name>
    <dbReference type="NCBI Taxonomy" id="1177179"/>
    <lineage>
        <taxon>Bacteria</taxon>
        <taxon>Pseudomonadati</taxon>
        <taxon>Pseudomonadota</taxon>
        <taxon>Gammaproteobacteria</taxon>
        <taxon>Oceanospirillales</taxon>
        <taxon>Alcanivoracaceae</taxon>
        <taxon>Alcanivorax</taxon>
    </lineage>
</organism>
<proteinExistence type="predicted"/>
<evidence type="ECO:0000313" key="2">
    <source>
        <dbReference type="Proteomes" id="UP000010164"/>
    </source>
</evidence>
<evidence type="ECO:0000313" key="1">
    <source>
        <dbReference type="EMBL" id="EKF74111.1"/>
    </source>
</evidence>
<dbReference type="AlphaFoldDB" id="L0WAW4"/>
<name>L0WAW4_9GAMM</name>
<dbReference type="Proteomes" id="UP000010164">
    <property type="component" value="Unassembled WGS sequence"/>
</dbReference>
<keyword evidence="2" id="KW-1185">Reference proteome</keyword>
<protein>
    <submittedName>
        <fullName evidence="1">Uncharacterized protein</fullName>
    </submittedName>
</protein>
<feature type="non-terminal residue" evidence="1">
    <location>
        <position position="1"/>
    </location>
</feature>
<reference evidence="1 2" key="1">
    <citation type="journal article" date="2012" name="J. Bacteriol.">
        <title>Genome Sequence of the Alkane-Degrading Bacterium Alcanivorax hongdengensis Type Strain A-11-3.</title>
        <authorList>
            <person name="Lai Q."/>
            <person name="Shao Z."/>
        </authorList>
    </citation>
    <scope>NUCLEOTIDE SEQUENCE [LARGE SCALE GENOMIC DNA]</scope>
    <source>
        <strain evidence="1 2">A-11-3</strain>
    </source>
</reference>
<accession>L0WAW4</accession>
<sequence>HVDTVFFSPYLAALALPSDKRCLAGASLVRRRRPEGMTSMLVTQVGHRQALKYRKAVPKGGGFFGLRIR</sequence>